<feature type="non-terminal residue" evidence="8">
    <location>
        <position position="1"/>
    </location>
</feature>
<feature type="compositionally biased region" description="Acidic residues" evidence="6">
    <location>
        <begin position="45"/>
        <end position="54"/>
    </location>
</feature>
<dbReference type="Proteomes" id="UP001189429">
    <property type="component" value="Unassembled WGS sequence"/>
</dbReference>
<feature type="region of interest" description="Disordered" evidence="6">
    <location>
        <begin position="1"/>
        <end position="20"/>
    </location>
</feature>
<dbReference type="InterPro" id="IPR050230">
    <property type="entry name" value="CALM/Myosin/TropC-like"/>
</dbReference>
<comment type="caution">
    <text evidence="8">The sequence shown here is derived from an EMBL/GenBank/DDBJ whole genome shotgun (WGS) entry which is preliminary data.</text>
</comment>
<evidence type="ECO:0000256" key="3">
    <source>
        <dbReference type="ARBA" id="ARBA00022737"/>
    </source>
</evidence>
<dbReference type="Pfam" id="PF13202">
    <property type="entry name" value="EF-hand_5"/>
    <property type="match status" value="1"/>
</dbReference>
<protein>
    <recommendedName>
        <fullName evidence="1">Calmodulin</fullName>
    </recommendedName>
</protein>
<gene>
    <name evidence="8" type="ORF">PCOR1329_LOCUS13636</name>
</gene>
<evidence type="ECO:0000256" key="2">
    <source>
        <dbReference type="ARBA" id="ARBA00022723"/>
    </source>
</evidence>
<feature type="domain" description="EF-hand" evidence="7">
    <location>
        <begin position="384"/>
        <end position="419"/>
    </location>
</feature>
<feature type="domain" description="EF-hand" evidence="7">
    <location>
        <begin position="420"/>
        <end position="455"/>
    </location>
</feature>
<keyword evidence="5" id="KW-0007">Acetylation</keyword>
<organism evidence="8 9">
    <name type="scientific">Prorocentrum cordatum</name>
    <dbReference type="NCBI Taxonomy" id="2364126"/>
    <lineage>
        <taxon>Eukaryota</taxon>
        <taxon>Sar</taxon>
        <taxon>Alveolata</taxon>
        <taxon>Dinophyceae</taxon>
        <taxon>Prorocentrales</taxon>
        <taxon>Prorocentraceae</taxon>
        <taxon>Prorocentrum</taxon>
    </lineage>
</organism>
<dbReference type="InterPro" id="IPR011992">
    <property type="entry name" value="EF-hand-dom_pair"/>
</dbReference>
<sequence>RCSAASGATNGASEASSDGREVAAVVSFNVAEEADEPRPSAMASDSEDEPDEDGLPNLELKWRRVQSTCLDGGYFTEFEIKSLRVAYRRFLTPGCPEMHKDDLQELVRHLGYIVLSPAIVTELANEITPYNDLDFDDVVRFVEKYARRECASFREIFDMYDKDKSGAISILELRSLMADMGFNPSKQLITEASRHLDYSENGELTFRELLHFFTVYRHTHGFCKSEIAELRETFETFTTERGTASGMPLLSVARALIQAFGLQFEDTAVAITSKVIARSSEDDPQADQNEILNFEEFLAFARALKEAEQEQYRREFVKHDADNSGVIEIEELQGCLRNLGHEPTRGVIVEVLKEVDFEEDGTLDMEEFYNFMLVFRDREGFMNQELVEMRQVFCKFDEDASESISVHELGAMLRYMGYTVTMGDLHMLIAQVDVDRSGDLDFREFIRLMRLHRKGELNRLRQIFERSFSKDVPRGFIAPTRLPSALSEAMGSLPLVLLQALPLLLSQAAEKSKNLRQMVQRVNGSVEPRRFTLRGGLAAERSQDKVRCSFIATQSQKINAQGHNPLTDIRSLGRGDVVQVLNDANAVKQACAKAVLSDGDNVARGAAAGSAVYVVEVDQETGTVRCHSDLHGDMWFALDALCSTKASEAIAEVFSDSLPALQSCGDSGIDFDAYVELADLFRTVRNVWDRMKAGFSDSEIKRCQAVFAMYDADGSGDIDDKELMRLLKHVGIELKTRENQAALTAKLAQARKLAKEAGVDATYGPNTHSFWEFVQLMRMERTSRERAYEEKVLKTSAQLSFLPTEIAQFREAFIHWARQHKETDSTPVGIDAKPESQVQGVEDLLGDGFQEGVSMFSLIKLLQSLGCTVQTKDEPTLAARIESMSRNAKGQLNFVGFLQMMRWLLDSNFGGLNKVVASRKEKEQKSARPL</sequence>
<feature type="compositionally biased region" description="Polar residues" evidence="6">
    <location>
        <begin position="1"/>
        <end position="16"/>
    </location>
</feature>
<evidence type="ECO:0000259" key="7">
    <source>
        <dbReference type="PROSITE" id="PS50222"/>
    </source>
</evidence>
<keyword evidence="2" id="KW-0479">Metal-binding</keyword>
<accession>A0ABN9QVZ6</accession>
<dbReference type="InterPro" id="IPR002048">
    <property type="entry name" value="EF_hand_dom"/>
</dbReference>
<dbReference type="InterPro" id="IPR018247">
    <property type="entry name" value="EF_Hand_1_Ca_BS"/>
</dbReference>
<dbReference type="SUPFAM" id="SSF47473">
    <property type="entry name" value="EF-hand"/>
    <property type="match status" value="3"/>
</dbReference>
<evidence type="ECO:0000256" key="1">
    <source>
        <dbReference type="ARBA" id="ARBA00020786"/>
    </source>
</evidence>
<feature type="domain" description="EF-hand" evidence="7">
    <location>
        <begin position="148"/>
        <end position="183"/>
    </location>
</feature>
<feature type="domain" description="EF-hand" evidence="7">
    <location>
        <begin position="307"/>
        <end position="342"/>
    </location>
</feature>
<evidence type="ECO:0000256" key="4">
    <source>
        <dbReference type="ARBA" id="ARBA00022837"/>
    </source>
</evidence>
<dbReference type="CDD" id="cd00051">
    <property type="entry name" value="EFh"/>
    <property type="match status" value="1"/>
</dbReference>
<evidence type="ECO:0000256" key="6">
    <source>
        <dbReference type="SAM" id="MobiDB-lite"/>
    </source>
</evidence>
<name>A0ABN9QVZ6_9DINO</name>
<dbReference type="PROSITE" id="PS00018">
    <property type="entry name" value="EF_HAND_1"/>
    <property type="match status" value="5"/>
</dbReference>
<evidence type="ECO:0000313" key="9">
    <source>
        <dbReference type="Proteomes" id="UP001189429"/>
    </source>
</evidence>
<dbReference type="EMBL" id="CAUYUJ010004036">
    <property type="protein sequence ID" value="CAK0807901.1"/>
    <property type="molecule type" value="Genomic_DNA"/>
</dbReference>
<dbReference type="PROSITE" id="PS50222">
    <property type="entry name" value="EF_HAND_2"/>
    <property type="match status" value="6"/>
</dbReference>
<proteinExistence type="predicted"/>
<dbReference type="SMART" id="SM00054">
    <property type="entry name" value="EFh"/>
    <property type="match status" value="7"/>
</dbReference>
<feature type="region of interest" description="Disordered" evidence="6">
    <location>
        <begin position="29"/>
        <end position="57"/>
    </location>
</feature>
<reference evidence="8" key="1">
    <citation type="submission" date="2023-10" db="EMBL/GenBank/DDBJ databases">
        <authorList>
            <person name="Chen Y."/>
            <person name="Shah S."/>
            <person name="Dougan E. K."/>
            <person name="Thang M."/>
            <person name="Chan C."/>
        </authorList>
    </citation>
    <scope>NUCLEOTIDE SEQUENCE [LARGE SCALE GENOMIC DNA]</scope>
</reference>
<evidence type="ECO:0000313" key="8">
    <source>
        <dbReference type="EMBL" id="CAK0807901.1"/>
    </source>
</evidence>
<dbReference type="Pfam" id="PF13499">
    <property type="entry name" value="EF-hand_7"/>
    <property type="match status" value="3"/>
</dbReference>
<feature type="domain" description="EF-hand" evidence="7">
    <location>
        <begin position="698"/>
        <end position="733"/>
    </location>
</feature>
<dbReference type="Gene3D" id="1.10.238.10">
    <property type="entry name" value="EF-hand"/>
    <property type="match status" value="4"/>
</dbReference>
<dbReference type="PANTHER" id="PTHR23048">
    <property type="entry name" value="MYOSIN LIGHT CHAIN 1, 3"/>
    <property type="match status" value="1"/>
</dbReference>
<feature type="domain" description="EF-hand" evidence="7">
    <location>
        <begin position="343"/>
        <end position="378"/>
    </location>
</feature>
<keyword evidence="4" id="KW-0106">Calcium</keyword>
<keyword evidence="3" id="KW-0677">Repeat</keyword>
<dbReference type="PANTHER" id="PTHR23048:SF0">
    <property type="entry name" value="CALMODULIN LIKE 3"/>
    <property type="match status" value="1"/>
</dbReference>
<evidence type="ECO:0000256" key="5">
    <source>
        <dbReference type="ARBA" id="ARBA00022990"/>
    </source>
</evidence>
<keyword evidence="9" id="KW-1185">Reference proteome</keyword>